<evidence type="ECO:0000256" key="6">
    <source>
        <dbReference type="SAM" id="Phobius"/>
    </source>
</evidence>
<feature type="transmembrane region" description="Helical" evidence="6">
    <location>
        <begin position="379"/>
        <end position="404"/>
    </location>
</feature>
<feature type="transmembrane region" description="Helical" evidence="6">
    <location>
        <begin position="471"/>
        <end position="488"/>
    </location>
</feature>
<dbReference type="AlphaFoldDB" id="A0AA95MJ35"/>
<reference evidence="8" key="1">
    <citation type="submission" date="2023-05" db="EMBL/GenBank/DDBJ databases">
        <title>Comparative genomics of Bacillaceae isolates and their secondary metabolite potential.</title>
        <authorList>
            <person name="Song L."/>
            <person name="Nielsen L.J."/>
            <person name="Mohite O."/>
            <person name="Xu X."/>
            <person name="Weber T."/>
            <person name="Kovacs A.T."/>
        </authorList>
    </citation>
    <scope>NUCLEOTIDE SEQUENCE</scope>
    <source>
        <strain evidence="8">XLM17</strain>
    </source>
</reference>
<dbReference type="Pfam" id="PF00753">
    <property type="entry name" value="Lactamase_B"/>
    <property type="match status" value="1"/>
</dbReference>
<dbReference type="CDD" id="cd07731">
    <property type="entry name" value="ComA-like_MBL-fold"/>
    <property type="match status" value="1"/>
</dbReference>
<dbReference type="Pfam" id="PF13567">
    <property type="entry name" value="DUF4131"/>
    <property type="match status" value="1"/>
</dbReference>
<evidence type="ECO:0000256" key="1">
    <source>
        <dbReference type="ARBA" id="ARBA00004651"/>
    </source>
</evidence>
<keyword evidence="9" id="KW-1185">Reference proteome</keyword>
<keyword evidence="3 6" id="KW-0812">Transmembrane</keyword>
<dbReference type="InterPro" id="IPR004797">
    <property type="entry name" value="Competence_ComEC/Rec2"/>
</dbReference>
<dbReference type="GO" id="GO:0005886">
    <property type="term" value="C:plasma membrane"/>
    <property type="evidence" value="ECO:0007669"/>
    <property type="project" value="UniProtKB-SubCell"/>
</dbReference>
<dbReference type="InterPro" id="IPR052159">
    <property type="entry name" value="Competence_DNA_uptake"/>
</dbReference>
<feature type="transmembrane region" description="Helical" evidence="6">
    <location>
        <begin position="253"/>
        <end position="281"/>
    </location>
</feature>
<feature type="transmembrane region" description="Helical" evidence="6">
    <location>
        <begin position="221"/>
        <end position="241"/>
    </location>
</feature>
<dbReference type="GO" id="GO:0030420">
    <property type="term" value="P:establishment of competence for transformation"/>
    <property type="evidence" value="ECO:0007669"/>
    <property type="project" value="InterPro"/>
</dbReference>
<evidence type="ECO:0000256" key="5">
    <source>
        <dbReference type="ARBA" id="ARBA00023136"/>
    </source>
</evidence>
<dbReference type="RefSeq" id="WP_066090273.1">
    <property type="nucleotide sequence ID" value="NZ_CP126114.1"/>
</dbReference>
<dbReference type="Gene3D" id="3.60.15.10">
    <property type="entry name" value="Ribonuclease Z/Hydroxyacylglutathione hydrolase-like"/>
    <property type="match status" value="1"/>
</dbReference>
<feature type="transmembrane region" description="Helical" evidence="6">
    <location>
        <begin position="293"/>
        <end position="311"/>
    </location>
</feature>
<dbReference type="EMBL" id="CP126114">
    <property type="protein sequence ID" value="WHY84784.1"/>
    <property type="molecule type" value="Genomic_DNA"/>
</dbReference>
<dbReference type="Proteomes" id="UP001178288">
    <property type="component" value="Chromosome"/>
</dbReference>
<feature type="transmembrane region" description="Helical" evidence="6">
    <location>
        <begin position="442"/>
        <end position="459"/>
    </location>
</feature>
<evidence type="ECO:0000313" key="8">
    <source>
        <dbReference type="EMBL" id="WHY84784.1"/>
    </source>
</evidence>
<dbReference type="SUPFAM" id="SSF56281">
    <property type="entry name" value="Metallo-hydrolase/oxidoreductase"/>
    <property type="match status" value="1"/>
</dbReference>
<dbReference type="KEGG" id="nnv:QNH39_19320"/>
<dbReference type="SMART" id="SM00849">
    <property type="entry name" value="Lactamase_B"/>
    <property type="match status" value="1"/>
</dbReference>
<dbReference type="InterPro" id="IPR036866">
    <property type="entry name" value="RibonucZ/Hydroxyglut_hydro"/>
</dbReference>
<evidence type="ECO:0000313" key="9">
    <source>
        <dbReference type="Proteomes" id="UP001178288"/>
    </source>
</evidence>
<dbReference type="InterPro" id="IPR001279">
    <property type="entry name" value="Metallo-B-lactamas"/>
</dbReference>
<name>A0AA95MJ35_9BACI</name>
<comment type="subcellular location">
    <subcellularLocation>
        <location evidence="1">Cell membrane</location>
        <topology evidence="1">Multi-pass membrane protein</topology>
    </subcellularLocation>
</comment>
<dbReference type="InterPro" id="IPR035681">
    <property type="entry name" value="ComA-like_MBL"/>
</dbReference>
<proteinExistence type="predicted"/>
<feature type="domain" description="Metallo-beta-lactamase" evidence="7">
    <location>
        <begin position="501"/>
        <end position="712"/>
    </location>
</feature>
<dbReference type="NCBIfam" id="TIGR00360">
    <property type="entry name" value="ComEC_N-term"/>
    <property type="match status" value="1"/>
</dbReference>
<keyword evidence="4 6" id="KW-1133">Transmembrane helix</keyword>
<dbReference type="InterPro" id="IPR025405">
    <property type="entry name" value="DUF4131"/>
</dbReference>
<evidence type="ECO:0000256" key="2">
    <source>
        <dbReference type="ARBA" id="ARBA00022475"/>
    </source>
</evidence>
<evidence type="ECO:0000256" key="4">
    <source>
        <dbReference type="ARBA" id="ARBA00022989"/>
    </source>
</evidence>
<feature type="transmembrane region" description="Helical" evidence="6">
    <location>
        <begin position="48"/>
        <end position="65"/>
    </location>
</feature>
<organism evidence="8 9">
    <name type="scientific">Neobacillus novalis</name>
    <dbReference type="NCBI Taxonomy" id="220687"/>
    <lineage>
        <taxon>Bacteria</taxon>
        <taxon>Bacillati</taxon>
        <taxon>Bacillota</taxon>
        <taxon>Bacilli</taxon>
        <taxon>Bacillales</taxon>
        <taxon>Bacillaceae</taxon>
        <taxon>Neobacillus</taxon>
    </lineage>
</organism>
<protein>
    <submittedName>
        <fullName evidence="8">DNA internalization-related competence protein ComEC/Rec2</fullName>
    </submittedName>
</protein>
<evidence type="ECO:0000256" key="3">
    <source>
        <dbReference type="ARBA" id="ARBA00022692"/>
    </source>
</evidence>
<dbReference type="PANTHER" id="PTHR30619:SF1">
    <property type="entry name" value="RECOMBINATION PROTEIN 2"/>
    <property type="match status" value="1"/>
</dbReference>
<dbReference type="NCBIfam" id="TIGR00361">
    <property type="entry name" value="ComEC_Rec2"/>
    <property type="match status" value="1"/>
</dbReference>
<evidence type="ECO:0000259" key="7">
    <source>
        <dbReference type="SMART" id="SM00849"/>
    </source>
</evidence>
<accession>A0AA95MJ35</accession>
<keyword evidence="5 6" id="KW-0472">Membrane</keyword>
<dbReference type="InterPro" id="IPR004477">
    <property type="entry name" value="ComEC_N"/>
</dbReference>
<dbReference type="PANTHER" id="PTHR30619">
    <property type="entry name" value="DNA INTERNALIZATION/COMPETENCE PROTEIN COMEC/REC2"/>
    <property type="match status" value="1"/>
</dbReference>
<feature type="transmembrane region" description="Helical" evidence="6">
    <location>
        <begin position="344"/>
        <end position="367"/>
    </location>
</feature>
<dbReference type="Pfam" id="PF03772">
    <property type="entry name" value="Competence"/>
    <property type="match status" value="1"/>
</dbReference>
<gene>
    <name evidence="8" type="ORF">QNH39_19320</name>
</gene>
<feature type="transmembrane region" description="Helical" evidence="6">
    <location>
        <begin position="6"/>
        <end position="36"/>
    </location>
</feature>
<keyword evidence="2" id="KW-1003">Cell membrane</keyword>
<sequence>MNGKFFYFALTALLGVLCSLVTFLPFFLLTILYLYLLNKYKRFENKQLFVAMIIFVTFLLLAGQTELDNKSVIPETTTDFYIQFTENPKIDGDLLQIQATEKQFKEKLLVRYKIKSEAEQVSLKSKSFYNCSCQVSGTMKKPAIAKNPNGFNYREYLASKDIYWIVEIPAMKQLRFLGIRYLEAHFPIEIASLSAALIFGDRSMLDPVLLGDFQKTGIVHLLAISGLHVSLLVGMVFYLGIRIGLTRQLMMNFLLLILPVYVILTGASPSVIRAVLMIYLVLLTVKWKSKRKLLPIDAISLAFMIFLFFSQKVIFDIGFQLSFSVSLVIIFSAPIILRRFQNNGARILATSVTAQLAALPLLFYHFFEMSMMGIAANMLYIPLFSFVYLPGLYILFIVQILFGNTPLFLLTIFEKIINLSNHLIGYLAHFSFAAFVPGRPNIIQLIIYIVIILAIFYIWEAKVYPKRKTHLIYLVVFLLSFQPVWNWLNPFGEVTMIDVGQGDSSLIHLPHGRGTYLIDTGGTLAFGEEEWKQRSKPYEVGRDVVVPFLKGKGITKIDKLILTHGDMDHIGGTFSILKELRVKQILMPSVVAPSETEIRIIQEAERRKIPVIKVSAGDQWKSAGGYFNILSPEKNFSGERNSGSIVLVAQVGGVTWFFGGDLDQEGEMKISKQYPNLSIDVLKAGHHGSKTSSAEAFIKQIKPSTALISAGETNRYGHPHQEVLDRLKETNTTIYRTDLQGAITFRFFRNNGTFSTYLP</sequence>
<feature type="transmembrane region" description="Helical" evidence="6">
    <location>
        <begin position="317"/>
        <end position="337"/>
    </location>
</feature>